<dbReference type="InterPro" id="IPR036737">
    <property type="entry name" value="OmpA-like_sf"/>
</dbReference>
<comment type="subcellular location">
    <subcellularLocation>
        <location evidence="1">Cell outer membrane</location>
    </subcellularLocation>
</comment>
<dbReference type="Proteomes" id="UP000199412">
    <property type="component" value="Unassembled WGS sequence"/>
</dbReference>
<accession>A0A1G7CG37</accession>
<gene>
    <name evidence="7" type="ORF">SAMN05421720_10666</name>
</gene>
<name>A0A1G7CG37_9PROT</name>
<feature type="chain" id="PRO_5011763924" evidence="5">
    <location>
        <begin position="28"/>
        <end position="190"/>
    </location>
</feature>
<keyword evidence="8" id="KW-1185">Reference proteome</keyword>
<dbReference type="RefSeq" id="WP_176793547.1">
    <property type="nucleotide sequence ID" value="NZ_FNAP01000006.1"/>
</dbReference>
<evidence type="ECO:0000256" key="5">
    <source>
        <dbReference type="SAM" id="SignalP"/>
    </source>
</evidence>
<organism evidence="7 8">
    <name type="scientific">Rhodospira trueperi</name>
    <dbReference type="NCBI Taxonomy" id="69960"/>
    <lineage>
        <taxon>Bacteria</taxon>
        <taxon>Pseudomonadati</taxon>
        <taxon>Pseudomonadota</taxon>
        <taxon>Alphaproteobacteria</taxon>
        <taxon>Rhodospirillales</taxon>
        <taxon>Rhodospirillaceae</taxon>
        <taxon>Rhodospira</taxon>
    </lineage>
</organism>
<evidence type="ECO:0000313" key="8">
    <source>
        <dbReference type="Proteomes" id="UP000199412"/>
    </source>
</evidence>
<dbReference type="InterPro" id="IPR006664">
    <property type="entry name" value="OMP_bac"/>
</dbReference>
<dbReference type="InterPro" id="IPR006665">
    <property type="entry name" value="OmpA-like"/>
</dbReference>
<feature type="domain" description="OmpA-like" evidence="6">
    <location>
        <begin position="73"/>
        <end position="190"/>
    </location>
</feature>
<evidence type="ECO:0000313" key="7">
    <source>
        <dbReference type="EMBL" id="SDE38354.1"/>
    </source>
</evidence>
<evidence type="ECO:0000256" key="1">
    <source>
        <dbReference type="ARBA" id="ARBA00004442"/>
    </source>
</evidence>
<protein>
    <submittedName>
        <fullName evidence="7">Outer membrane protein OmpA</fullName>
    </submittedName>
</protein>
<feature type="signal peptide" evidence="5">
    <location>
        <begin position="1"/>
        <end position="27"/>
    </location>
</feature>
<dbReference type="PRINTS" id="PR01021">
    <property type="entry name" value="OMPADOMAIN"/>
</dbReference>
<keyword evidence="5" id="KW-0732">Signal</keyword>
<keyword evidence="3" id="KW-0998">Cell outer membrane</keyword>
<dbReference type="SUPFAM" id="SSF103088">
    <property type="entry name" value="OmpA-like"/>
    <property type="match status" value="1"/>
</dbReference>
<proteinExistence type="predicted"/>
<dbReference type="CDD" id="cd07185">
    <property type="entry name" value="OmpA_C-like"/>
    <property type="match status" value="1"/>
</dbReference>
<dbReference type="AlphaFoldDB" id="A0A1G7CG37"/>
<evidence type="ECO:0000256" key="3">
    <source>
        <dbReference type="ARBA" id="ARBA00023237"/>
    </source>
</evidence>
<evidence type="ECO:0000256" key="4">
    <source>
        <dbReference type="PROSITE-ProRule" id="PRU00473"/>
    </source>
</evidence>
<evidence type="ECO:0000259" key="6">
    <source>
        <dbReference type="PROSITE" id="PS51123"/>
    </source>
</evidence>
<dbReference type="PANTHER" id="PTHR30329:SF21">
    <property type="entry name" value="LIPOPROTEIN YIAD-RELATED"/>
    <property type="match status" value="1"/>
</dbReference>
<dbReference type="InterPro" id="IPR050330">
    <property type="entry name" value="Bact_OuterMem_StrucFunc"/>
</dbReference>
<evidence type="ECO:0000256" key="2">
    <source>
        <dbReference type="ARBA" id="ARBA00023136"/>
    </source>
</evidence>
<dbReference type="Gene3D" id="3.30.1330.60">
    <property type="entry name" value="OmpA-like domain"/>
    <property type="match status" value="1"/>
</dbReference>
<reference evidence="7 8" key="1">
    <citation type="submission" date="2016-10" db="EMBL/GenBank/DDBJ databases">
        <authorList>
            <person name="de Groot N.N."/>
        </authorList>
    </citation>
    <scope>NUCLEOTIDE SEQUENCE [LARGE SCALE GENOMIC DNA]</scope>
    <source>
        <strain evidence="7 8">ATCC 700224</strain>
    </source>
</reference>
<sequence>MKPRAMTLALIIGLGTAIGAGPVPALADDDLIDVPDVSGAEMNSDEIIQMLSPQTRGLRVRTTEEEKPSQEENLSQLSASFDSILFEFDSAQILSQSLPILNQIGRALTSEELKPYRFGVYGHTDASGAETYNASLSQQRAEAVRRYLMDNFGIESSRLQARGFGEQRLKNPAMPDSPVNRRVELVNLDS</sequence>
<dbReference type="EMBL" id="FNAP01000006">
    <property type="protein sequence ID" value="SDE38354.1"/>
    <property type="molecule type" value="Genomic_DNA"/>
</dbReference>
<keyword evidence="2 4" id="KW-0472">Membrane</keyword>
<dbReference type="GO" id="GO:0009279">
    <property type="term" value="C:cell outer membrane"/>
    <property type="evidence" value="ECO:0007669"/>
    <property type="project" value="UniProtKB-SubCell"/>
</dbReference>
<dbReference type="Pfam" id="PF00691">
    <property type="entry name" value="OmpA"/>
    <property type="match status" value="1"/>
</dbReference>
<dbReference type="PROSITE" id="PS51123">
    <property type="entry name" value="OMPA_2"/>
    <property type="match status" value="1"/>
</dbReference>
<dbReference type="STRING" id="69960.SAMN05421720_10666"/>
<dbReference type="PANTHER" id="PTHR30329">
    <property type="entry name" value="STATOR ELEMENT OF FLAGELLAR MOTOR COMPLEX"/>
    <property type="match status" value="1"/>
</dbReference>